<dbReference type="InterPro" id="IPR019791">
    <property type="entry name" value="Haem_peroxidase_animal"/>
</dbReference>
<dbReference type="GO" id="GO:0006979">
    <property type="term" value="P:response to oxidative stress"/>
    <property type="evidence" value="ECO:0007669"/>
    <property type="project" value="InterPro"/>
</dbReference>
<dbReference type="EMBL" id="PVWK01000142">
    <property type="protein sequence ID" value="PSB24516.1"/>
    <property type="molecule type" value="Genomic_DNA"/>
</dbReference>
<reference evidence="4 5" key="2">
    <citation type="submission" date="2018-03" db="EMBL/GenBank/DDBJ databases">
        <title>The ancient ancestry and fast evolution of plastids.</title>
        <authorList>
            <person name="Moore K.R."/>
            <person name="Magnabosco C."/>
            <person name="Momper L."/>
            <person name="Gold D.A."/>
            <person name="Bosak T."/>
            <person name="Fournier G.P."/>
        </authorList>
    </citation>
    <scope>NUCLEOTIDE SEQUENCE [LARGE SCALE GENOMIC DNA]</scope>
    <source>
        <strain evidence="4 5">ULC18</strain>
    </source>
</reference>
<evidence type="ECO:0000313" key="5">
    <source>
        <dbReference type="Proteomes" id="UP000239576"/>
    </source>
</evidence>
<dbReference type="InterPro" id="IPR037120">
    <property type="entry name" value="Haem_peroxidase_sf_animal"/>
</dbReference>
<dbReference type="RefSeq" id="WP_106259701.1">
    <property type="nucleotide sequence ID" value="NZ_CAWNSW010000105.1"/>
</dbReference>
<dbReference type="SUPFAM" id="SSF48113">
    <property type="entry name" value="Heme-dependent peroxidases"/>
    <property type="match status" value="1"/>
</dbReference>
<evidence type="ECO:0000313" key="4">
    <source>
        <dbReference type="EMBL" id="PSB24516.1"/>
    </source>
</evidence>
<dbReference type="Proteomes" id="UP000239576">
    <property type="component" value="Unassembled WGS sequence"/>
</dbReference>
<accession>A0A2T1DVH6</accession>
<dbReference type="GO" id="GO:0005576">
    <property type="term" value="C:extracellular region"/>
    <property type="evidence" value="ECO:0007669"/>
    <property type="project" value="UniProtKB-SubCell"/>
</dbReference>
<comment type="caution">
    <text evidence="4">The sequence shown here is derived from an EMBL/GenBank/DDBJ whole genome shotgun (WGS) entry which is preliminary data.</text>
</comment>
<dbReference type="PROSITE" id="PS50292">
    <property type="entry name" value="PEROXIDASE_3"/>
    <property type="match status" value="1"/>
</dbReference>
<name>A0A2T1DVH6_9CYAN</name>
<keyword evidence="5" id="KW-1185">Reference proteome</keyword>
<evidence type="ECO:0000256" key="2">
    <source>
        <dbReference type="ARBA" id="ARBA00022525"/>
    </source>
</evidence>
<dbReference type="GO" id="GO:0020037">
    <property type="term" value="F:heme binding"/>
    <property type="evidence" value="ECO:0007669"/>
    <property type="project" value="InterPro"/>
</dbReference>
<evidence type="ECO:0008006" key="6">
    <source>
        <dbReference type="Google" id="ProtNLM"/>
    </source>
</evidence>
<proteinExistence type="predicted"/>
<dbReference type="AlphaFoldDB" id="A0A2T1DVH6"/>
<reference evidence="5" key="1">
    <citation type="submission" date="2018-02" db="EMBL/GenBank/DDBJ databases">
        <authorList>
            <person name="Moore K."/>
            <person name="Momper L."/>
        </authorList>
    </citation>
    <scope>NUCLEOTIDE SEQUENCE [LARGE SCALE GENOMIC DNA]</scope>
    <source>
        <strain evidence="5">ULC18</strain>
    </source>
</reference>
<comment type="subcellular location">
    <subcellularLocation>
        <location evidence="1">Secreted</location>
    </subcellularLocation>
</comment>
<keyword evidence="2" id="KW-0964">Secreted</keyword>
<dbReference type="GO" id="GO:0004601">
    <property type="term" value="F:peroxidase activity"/>
    <property type="evidence" value="ECO:0007669"/>
    <property type="project" value="InterPro"/>
</dbReference>
<dbReference type="InterPro" id="IPR010255">
    <property type="entry name" value="Haem_peroxidase_sf"/>
</dbReference>
<evidence type="ECO:0000256" key="3">
    <source>
        <dbReference type="ARBA" id="ARBA00023180"/>
    </source>
</evidence>
<dbReference type="PRINTS" id="PR00457">
    <property type="entry name" value="ANPEROXIDASE"/>
</dbReference>
<dbReference type="OrthoDB" id="9765610at2"/>
<protein>
    <recommendedName>
        <fullName evidence="6">Peroxidase</fullName>
    </recommendedName>
</protein>
<dbReference type="PANTHER" id="PTHR11475:SF4">
    <property type="entry name" value="CHORION PEROXIDASE"/>
    <property type="match status" value="1"/>
</dbReference>
<organism evidence="4 5">
    <name type="scientific">Stenomitos frigidus ULC18</name>
    <dbReference type="NCBI Taxonomy" id="2107698"/>
    <lineage>
        <taxon>Bacteria</taxon>
        <taxon>Bacillati</taxon>
        <taxon>Cyanobacteriota</taxon>
        <taxon>Cyanophyceae</taxon>
        <taxon>Leptolyngbyales</taxon>
        <taxon>Leptolyngbyaceae</taxon>
        <taxon>Stenomitos</taxon>
    </lineage>
</organism>
<keyword evidence="3" id="KW-0325">Glycoprotein</keyword>
<dbReference type="Pfam" id="PF03098">
    <property type="entry name" value="An_peroxidase"/>
    <property type="match status" value="1"/>
</dbReference>
<dbReference type="PANTHER" id="PTHR11475">
    <property type="entry name" value="OXIDASE/PEROXIDASE"/>
    <property type="match status" value="1"/>
</dbReference>
<dbReference type="Gene3D" id="1.10.640.10">
    <property type="entry name" value="Haem peroxidase domain superfamily, animal type"/>
    <property type="match status" value="1"/>
</dbReference>
<sequence length="568" mass="62542">MSGFGHGNVGTREQAFTKLLDSRTDGYAVCQLVQLAASMKGEVDLVKDGPDPEENLWVPSGYTYFGQFVDHDLTFDNTSSLNPADVDGPDRLPSNLRTPRFDLDSLYGDGPDAQPFMYAEDGASLLFKDSYENQSQTSYDQAHQDLLRSPNGRAIIGDKRNDENSIVSQIHLAFVKYHNAVVKQLHKNDATLTGTALFNKARNEVRWAYQKVVVEDFLPRIVQAEVLSDLQHAGTPEYRKNLYALYTEDKRINLPREFVVAAYRYGHSGIRTGYRLNGDAEDKAKGTRLSIFPPSSLPDGSVLPPYDESFKDSLLGFDPLPANHVIDDWGRFFPDTLAADIPSDLGTPPENDAPDGALRLQFAYKLDTVLVDPMTVLPPNVLPTSPVVGGAIAEVKQAIAPAPLPDPAGRPSLALLNLLRGNNYRVQGGQAIAARLKEKGHPVEPLAPKYLATRQKVEEKEGDFQFVEIDPALQADTPLWFYILAEAQKSVVDSVSYQKDGTFKEEELLSGGGAKTQLGWVGGRIVAEVFYGLLDSDRESYVNAAPQGWQPLLGGDKKVIFANLLKFI</sequence>
<gene>
    <name evidence="4" type="ORF">C7B82_26115</name>
</gene>
<evidence type="ECO:0000256" key="1">
    <source>
        <dbReference type="ARBA" id="ARBA00004613"/>
    </source>
</evidence>